<feature type="transmembrane region" description="Helical" evidence="1">
    <location>
        <begin position="307"/>
        <end position="327"/>
    </location>
</feature>
<proteinExistence type="predicted"/>
<feature type="transmembrane region" description="Helical" evidence="1">
    <location>
        <begin position="116"/>
        <end position="137"/>
    </location>
</feature>
<keyword evidence="1" id="KW-0472">Membrane</keyword>
<name>A0A4R5FJ80_9ACTN</name>
<feature type="transmembrane region" description="Helical" evidence="1">
    <location>
        <begin position="242"/>
        <end position="263"/>
    </location>
</feature>
<feature type="transmembrane region" description="Helical" evidence="1">
    <location>
        <begin position="144"/>
        <end position="168"/>
    </location>
</feature>
<keyword evidence="1" id="KW-0812">Transmembrane</keyword>
<feature type="transmembrane region" description="Helical" evidence="1">
    <location>
        <begin position="200"/>
        <end position="222"/>
    </location>
</feature>
<keyword evidence="1" id="KW-1133">Transmembrane helix</keyword>
<gene>
    <name evidence="2" type="ORF">E1295_17965</name>
</gene>
<evidence type="ECO:0000313" key="2">
    <source>
        <dbReference type="EMBL" id="TDE52828.1"/>
    </source>
</evidence>
<comment type="caution">
    <text evidence="2">The sequence shown here is derived from an EMBL/GenBank/DDBJ whole genome shotgun (WGS) entry which is preliminary data.</text>
</comment>
<reference evidence="2 3" key="1">
    <citation type="submission" date="2019-03" db="EMBL/GenBank/DDBJ databases">
        <title>Draft genome sequences of novel Actinobacteria.</title>
        <authorList>
            <person name="Sahin N."/>
            <person name="Ay H."/>
            <person name="Saygin H."/>
        </authorList>
    </citation>
    <scope>NUCLEOTIDE SEQUENCE [LARGE SCALE GENOMIC DNA]</scope>
    <source>
        <strain evidence="2 3">6K102</strain>
    </source>
</reference>
<feature type="transmembrane region" description="Helical" evidence="1">
    <location>
        <begin position="174"/>
        <end position="193"/>
    </location>
</feature>
<keyword evidence="3" id="KW-1185">Reference proteome</keyword>
<feature type="transmembrane region" description="Helical" evidence="1">
    <location>
        <begin position="28"/>
        <end position="47"/>
    </location>
</feature>
<accession>A0A4R5FJ80</accession>
<dbReference type="EMBL" id="SMLD01000041">
    <property type="protein sequence ID" value="TDE52828.1"/>
    <property type="molecule type" value="Genomic_DNA"/>
</dbReference>
<sequence length="343" mass="34960">MLSLTGMVWDIQWHYDVGPDTFFTAPHLVLYSGSAIAGIASLAVVLATTMAERRGRPVDPAVGGAAVGVFGRTFAAPIGYLVSGVGAALFLVYGLLDEWWHGLYGFDAVIESPPHIGFLLAITLTMAGAVMVSAAALDRRWGGITAVIGLALLLGFGSIVVEGLTAFGVSVVDLRTAGMAFLSVLVLVVGARLTGRAAGAIGISLILVALQAAFWWFCPWATRVYADAIAQPFRDVPSDVPVGPALIPMILLPVAAVMGPVMARADDGRAVGSAMVTGGIGGLVVTVAVAGQSALLLGGDTLGELPVLVATAAVGTALGVAAGFLGVRFAEILRSLTPAVEGR</sequence>
<dbReference type="AlphaFoldDB" id="A0A4R5FJ80"/>
<evidence type="ECO:0000256" key="1">
    <source>
        <dbReference type="SAM" id="Phobius"/>
    </source>
</evidence>
<evidence type="ECO:0000313" key="3">
    <source>
        <dbReference type="Proteomes" id="UP000295136"/>
    </source>
</evidence>
<feature type="transmembrane region" description="Helical" evidence="1">
    <location>
        <begin position="78"/>
        <end position="96"/>
    </location>
</feature>
<protein>
    <submittedName>
        <fullName evidence="2">Uncharacterized protein</fullName>
    </submittedName>
</protein>
<feature type="transmembrane region" description="Helical" evidence="1">
    <location>
        <begin position="275"/>
        <end position="295"/>
    </location>
</feature>
<organism evidence="2 3">
    <name type="scientific">Nonomuraea mesophila</name>
    <dbReference type="NCBI Taxonomy" id="2530382"/>
    <lineage>
        <taxon>Bacteria</taxon>
        <taxon>Bacillati</taxon>
        <taxon>Actinomycetota</taxon>
        <taxon>Actinomycetes</taxon>
        <taxon>Streptosporangiales</taxon>
        <taxon>Streptosporangiaceae</taxon>
        <taxon>Nonomuraea</taxon>
    </lineage>
</organism>
<dbReference type="Proteomes" id="UP000295136">
    <property type="component" value="Unassembled WGS sequence"/>
</dbReference>